<protein>
    <recommendedName>
        <fullName evidence="2">D-aminoacyl-tRNA deacylase</fullName>
        <shortName evidence="2">DTD</shortName>
        <ecNumber evidence="2">3.1.1.96</ecNumber>
    </recommendedName>
    <alternativeName>
        <fullName evidence="2">Gly-tRNA(Ala) deacylase</fullName>
        <ecNumber evidence="2">3.1.1.-</ecNumber>
    </alternativeName>
</protein>
<dbReference type="InterPro" id="IPR023509">
    <property type="entry name" value="DTD-like_sf"/>
</dbReference>
<comment type="function">
    <text evidence="2">An aminoacyl-tRNA editing enzyme that deacylates mischarged D-aminoacyl-tRNAs. Also deacylates mischarged glycyl-tRNA(Ala), protecting cells against glycine mischarging by AlaRS. Acts via tRNA-based rather than protein-based catalysis; rejects L-amino acids rather than detecting D-amino acids in the active site. By recycling D-aminoacyl-tRNA to D-amino acids and free tRNA molecules, this enzyme counteracts the toxicity associated with the formation of D-aminoacyl-tRNA entities in vivo and helps enforce protein L-homochirality.</text>
</comment>
<evidence type="ECO:0000313" key="3">
    <source>
        <dbReference type="EMBL" id="WPU94192.1"/>
    </source>
</evidence>
<name>A0ABZ0TP05_9SPHI</name>
<gene>
    <name evidence="2 3" type="primary">dtd</name>
    <name evidence="3" type="ORF">SNE25_01470</name>
</gene>
<comment type="domain">
    <text evidence="2">A Gly-cisPro motif from one monomer fits into the active site of the other monomer to allow specific chiral rejection of L-amino acids.</text>
</comment>
<dbReference type="CDD" id="cd00563">
    <property type="entry name" value="Dtyr_deacylase"/>
    <property type="match status" value="1"/>
</dbReference>
<reference evidence="3 4" key="1">
    <citation type="submission" date="2023-11" db="EMBL/GenBank/DDBJ databases">
        <title>Analysis of the Genomes of Mucilaginibacter gossypii cycad 4 and M. sabulilitoris SNA2: microbes with the potential for plant growth promotion.</title>
        <authorList>
            <person name="Hirsch A.M."/>
            <person name="Humm E."/>
            <person name="Rubbi M."/>
            <person name="Del Vecchio G."/>
            <person name="Ha S.M."/>
            <person name="Pellegrini M."/>
            <person name="Gunsalus R.P."/>
        </authorList>
    </citation>
    <scope>NUCLEOTIDE SEQUENCE [LARGE SCALE GENOMIC DNA]</scope>
    <source>
        <strain evidence="3 4">SNA2</strain>
    </source>
</reference>
<dbReference type="InterPro" id="IPR003732">
    <property type="entry name" value="Daa-tRNA_deacyls_DTD"/>
</dbReference>
<dbReference type="Gene3D" id="3.50.80.10">
    <property type="entry name" value="D-tyrosyl-tRNA(Tyr) deacylase"/>
    <property type="match status" value="1"/>
</dbReference>
<keyword evidence="2" id="KW-0820">tRNA-binding</keyword>
<dbReference type="Proteomes" id="UP001324380">
    <property type="component" value="Chromosome"/>
</dbReference>
<evidence type="ECO:0000256" key="2">
    <source>
        <dbReference type="HAMAP-Rule" id="MF_00518"/>
    </source>
</evidence>
<comment type="subcellular location">
    <subcellularLocation>
        <location evidence="2">Cytoplasm</location>
    </subcellularLocation>
</comment>
<proteinExistence type="inferred from homology"/>
<keyword evidence="2" id="KW-0963">Cytoplasm</keyword>
<dbReference type="GO" id="GO:0051499">
    <property type="term" value="F:D-aminoacyl-tRNA deacylase activity"/>
    <property type="evidence" value="ECO:0007669"/>
    <property type="project" value="UniProtKB-EC"/>
</dbReference>
<organism evidence="3 4">
    <name type="scientific">Mucilaginibacter sabulilitoris</name>
    <dbReference type="NCBI Taxonomy" id="1173583"/>
    <lineage>
        <taxon>Bacteria</taxon>
        <taxon>Pseudomonadati</taxon>
        <taxon>Bacteroidota</taxon>
        <taxon>Sphingobacteriia</taxon>
        <taxon>Sphingobacteriales</taxon>
        <taxon>Sphingobacteriaceae</taxon>
        <taxon>Mucilaginibacter</taxon>
    </lineage>
</organism>
<dbReference type="NCBIfam" id="TIGR00256">
    <property type="entry name" value="D-aminoacyl-tRNA deacylase"/>
    <property type="match status" value="1"/>
</dbReference>
<keyword evidence="2" id="KW-0694">RNA-binding</keyword>
<dbReference type="EC" id="3.1.1.-" evidence="2"/>
<evidence type="ECO:0000313" key="4">
    <source>
        <dbReference type="Proteomes" id="UP001324380"/>
    </source>
</evidence>
<comment type="catalytic activity">
    <reaction evidence="2">
        <text>glycyl-tRNA(Ala) + H2O = tRNA(Ala) + glycine + H(+)</text>
        <dbReference type="Rhea" id="RHEA:53744"/>
        <dbReference type="Rhea" id="RHEA-COMP:9657"/>
        <dbReference type="Rhea" id="RHEA-COMP:13640"/>
        <dbReference type="ChEBI" id="CHEBI:15377"/>
        <dbReference type="ChEBI" id="CHEBI:15378"/>
        <dbReference type="ChEBI" id="CHEBI:57305"/>
        <dbReference type="ChEBI" id="CHEBI:78442"/>
        <dbReference type="ChEBI" id="CHEBI:78522"/>
    </reaction>
</comment>
<accession>A0ABZ0TP05</accession>
<dbReference type="SUPFAM" id="SSF69500">
    <property type="entry name" value="DTD-like"/>
    <property type="match status" value="1"/>
</dbReference>
<dbReference type="HAMAP" id="MF_00518">
    <property type="entry name" value="Deacylase_Dtd"/>
    <property type="match status" value="1"/>
</dbReference>
<dbReference type="PANTHER" id="PTHR10472">
    <property type="entry name" value="D-TYROSYL-TRNA TYR DEACYLASE"/>
    <property type="match status" value="1"/>
</dbReference>
<dbReference type="RefSeq" id="WP_321563316.1">
    <property type="nucleotide sequence ID" value="NZ_CP139558.1"/>
</dbReference>
<feature type="short sequence motif" description="Gly-cisPro motif, important for rejection of L-amino acids" evidence="2">
    <location>
        <begin position="138"/>
        <end position="139"/>
    </location>
</feature>
<comment type="subunit">
    <text evidence="2">Homodimer.</text>
</comment>
<keyword evidence="2 3" id="KW-0378">Hydrolase</keyword>
<keyword evidence="4" id="KW-1185">Reference proteome</keyword>
<dbReference type="EC" id="3.1.1.96" evidence="2"/>
<dbReference type="PANTHER" id="PTHR10472:SF5">
    <property type="entry name" value="D-AMINOACYL-TRNA DEACYLASE 1"/>
    <property type="match status" value="1"/>
</dbReference>
<comment type="similarity">
    <text evidence="1 2">Belongs to the DTD family.</text>
</comment>
<evidence type="ECO:0000256" key="1">
    <source>
        <dbReference type="ARBA" id="ARBA00009673"/>
    </source>
</evidence>
<sequence>MRAVLQRVSEARCTVDDKITGEIRTGFLVLLGIENEDVDDDLNWLANKIVSMRVFSDENGLMNKALADIDGDILLISQFTLFAQTKKGNRPSFIKAARPDKAIPMYEQMIKTLENLTGKKVATGIFGADMKISLVNDGPVTIMMNTKDKENH</sequence>
<dbReference type="EMBL" id="CP139558">
    <property type="protein sequence ID" value="WPU94192.1"/>
    <property type="molecule type" value="Genomic_DNA"/>
</dbReference>
<comment type="catalytic activity">
    <reaction evidence="2">
        <text>a D-aminoacyl-tRNA + H2O = a tRNA + a D-alpha-amino acid + H(+)</text>
        <dbReference type="Rhea" id="RHEA:13953"/>
        <dbReference type="Rhea" id="RHEA-COMP:10123"/>
        <dbReference type="Rhea" id="RHEA-COMP:10124"/>
        <dbReference type="ChEBI" id="CHEBI:15377"/>
        <dbReference type="ChEBI" id="CHEBI:15378"/>
        <dbReference type="ChEBI" id="CHEBI:59871"/>
        <dbReference type="ChEBI" id="CHEBI:78442"/>
        <dbReference type="ChEBI" id="CHEBI:79333"/>
        <dbReference type="EC" id="3.1.1.96"/>
    </reaction>
</comment>
<dbReference type="Pfam" id="PF02580">
    <property type="entry name" value="Tyr_Deacylase"/>
    <property type="match status" value="1"/>
</dbReference>